<comment type="caution">
    <text evidence="3">The sequence shown here is derived from an EMBL/GenBank/DDBJ whole genome shotgun (WGS) entry which is preliminary data.</text>
</comment>
<evidence type="ECO:0000256" key="2">
    <source>
        <dbReference type="SAM" id="MobiDB-lite"/>
    </source>
</evidence>
<evidence type="ECO:0000313" key="3">
    <source>
        <dbReference type="EMBL" id="MST81896.1"/>
    </source>
</evidence>
<protein>
    <submittedName>
        <fullName evidence="3">Uncharacterized protein</fullName>
    </submittedName>
</protein>
<accession>A0A7X2TPK4</accession>
<gene>
    <name evidence="3" type="ORF">FYJ60_06165</name>
</gene>
<evidence type="ECO:0000256" key="1">
    <source>
        <dbReference type="SAM" id="Coils"/>
    </source>
</evidence>
<feature type="coiled-coil region" evidence="1">
    <location>
        <begin position="298"/>
        <end position="325"/>
    </location>
</feature>
<keyword evidence="1" id="KW-0175">Coiled coil</keyword>
<keyword evidence="4" id="KW-1185">Reference proteome</keyword>
<name>A0A7X2TPK4_9FIRM</name>
<organism evidence="3 4">
    <name type="scientific">Bilifractor porci</name>
    <dbReference type="NCBI Taxonomy" id="2606636"/>
    <lineage>
        <taxon>Bacteria</taxon>
        <taxon>Bacillati</taxon>
        <taxon>Bacillota</taxon>
        <taxon>Clostridia</taxon>
        <taxon>Lachnospirales</taxon>
        <taxon>Lachnospiraceae</taxon>
        <taxon>Bilifractor</taxon>
    </lineage>
</organism>
<dbReference type="RefSeq" id="WP_154457800.1">
    <property type="nucleotide sequence ID" value="NZ_VUMV01000003.1"/>
</dbReference>
<proteinExistence type="predicted"/>
<dbReference type="Proteomes" id="UP000466864">
    <property type="component" value="Unassembled WGS sequence"/>
</dbReference>
<dbReference type="AlphaFoldDB" id="A0A7X2TPK4"/>
<sequence>MDNRTDWSVEFIENESRRMEIIRKGFAEHLTSRSVNKLLLENYCEALYARNIYEAALIYCFDHEKTYAEWREMVTQCDQVYHPDPDKSGTVILLSKLRDYVEKESTQEGNGLNTAFITRKMQSELEETASEESFMDFLLKNIENFSAVREKARYYFSKYTLLYIDEKIENYLSACEKVDILRSRKAGMLSEEEKYPEKAAVEELSFLKPLKPLQRSADTAKFDTKNYLPMEEKKKLLGEMSLTSGGIFDAMNQYYFGYISMDWLELCLEMYPEIEGWPTETKRKIAQALGLLKPDTTEEEEKQILDSLEDRILEKEEELELQRDRAYARKKEPATTPAGEDSASPITASEKQAENLLNSETQEKKATLAFRDFLLGRKDINRRTLLLYLLFIQARTSLSEENKITVPRLNKILLNCGFSQLQPNREFDRFVMGFLKAEDPIGYFQLFVEDRLKNQKESVLYGIYENSYSHQKELVRDMLRKRMM</sequence>
<feature type="region of interest" description="Disordered" evidence="2">
    <location>
        <begin position="325"/>
        <end position="347"/>
    </location>
</feature>
<reference evidence="3 4" key="1">
    <citation type="submission" date="2019-08" db="EMBL/GenBank/DDBJ databases">
        <title>In-depth cultivation of the pig gut microbiome towards novel bacterial diversity and tailored functional studies.</title>
        <authorList>
            <person name="Wylensek D."/>
            <person name="Hitch T.C.A."/>
            <person name="Clavel T."/>
        </authorList>
    </citation>
    <scope>NUCLEOTIDE SEQUENCE [LARGE SCALE GENOMIC DNA]</scope>
    <source>
        <strain evidence="3 4">Oil+RF-744-WCA-WT-13</strain>
    </source>
</reference>
<evidence type="ECO:0000313" key="4">
    <source>
        <dbReference type="Proteomes" id="UP000466864"/>
    </source>
</evidence>
<dbReference type="EMBL" id="VUMV01000003">
    <property type="protein sequence ID" value="MST81896.1"/>
    <property type="molecule type" value="Genomic_DNA"/>
</dbReference>